<reference evidence="2" key="1">
    <citation type="submission" date="2021-01" db="EMBL/GenBank/DDBJ databases">
        <title>Fulvivirga kasyanovii gen. nov., sp nov., a novel member of the phylum Bacteroidetes isolated from seawater in a mussel farm.</title>
        <authorList>
            <person name="Zhao L.-H."/>
            <person name="Wang Z.-J."/>
        </authorList>
    </citation>
    <scope>NUCLEOTIDE SEQUENCE</scope>
    <source>
        <strain evidence="2">2943</strain>
    </source>
</reference>
<organism evidence="2 3">
    <name type="scientific">Fulvivirga sediminis</name>
    <dbReference type="NCBI Taxonomy" id="2803949"/>
    <lineage>
        <taxon>Bacteria</taxon>
        <taxon>Pseudomonadati</taxon>
        <taxon>Bacteroidota</taxon>
        <taxon>Cytophagia</taxon>
        <taxon>Cytophagales</taxon>
        <taxon>Fulvivirgaceae</taxon>
        <taxon>Fulvivirga</taxon>
    </lineage>
</organism>
<protein>
    <submittedName>
        <fullName evidence="2">DUF5050 domain-containing protein</fullName>
    </submittedName>
</protein>
<keyword evidence="3" id="KW-1185">Reference proteome</keyword>
<dbReference type="RefSeq" id="WP_202243309.1">
    <property type="nucleotide sequence ID" value="NZ_JAESIY010000002.1"/>
</dbReference>
<evidence type="ECO:0000313" key="2">
    <source>
        <dbReference type="EMBL" id="MBL3655650.1"/>
    </source>
</evidence>
<evidence type="ECO:0000313" key="3">
    <source>
        <dbReference type="Proteomes" id="UP000659388"/>
    </source>
</evidence>
<dbReference type="NCBIfam" id="TIGR04183">
    <property type="entry name" value="Por_Secre_tail"/>
    <property type="match status" value="1"/>
</dbReference>
<sequence>MKKNLPTLLCQVVLASISYLCEAQITLVKDLYPDGSLSEIEQVMVKDETMYFSALGSSLGSENALIRTDGSETGTQIIENYYITSMTQFADVLYYNDSYINILHSDGTPFNSKLSMAFDTLSLTSDLMVAGNKLYFSLNDGENSFIASMDESENLETYSATNNYSNIFTVGDAIYFRTENDLKFYTCKLENGSVVTSEIKNYEFIYEFDFFGKIGSEVFFFPTITNDTTNYADYDFHTEIWQLIDGVPTTVTSLPDNLATTNFTNVGSELYFIAYDYNEYEQPAKLWKTDGTAAGTMEVDSDVENYMSLYAGDAHLYYKKTNGELWSVDIASQNKTMVGAQVIGGRLVVYNDELYYFKNGQTGPELWKSDGTASGTWLLAEGDMLVNEPDKITLMGVVKDRLIFGAQSPNYGHELFKYELSYNCGAEHVVSYTPGRKQNGTPINSARREANKSLSISQENQRENFVSLGFGGSITLELGNRVYDDGTAEPEIILKETSYGRANEMCYSSTGYSYPEQAHVELSADGNQWYSLPNVYCRTSFLDIQPAVKQGMAYAKYIKITDVSDPNHFPGNADGYDLDAVITCREEVAIAKRIMTNARQADKEDIAEPDFINHEAGELATKSMKIFPNPLEGEIMSVEMNGVQTGNMEVQVIDMLGQVKTVYNVEATGEDQLIQLNLRNLESGTYLVRISTMDNISTQKLIIR</sequence>
<proteinExistence type="predicted"/>
<feature type="domain" description="Secretion system C-terminal sorting" evidence="1">
    <location>
        <begin position="626"/>
        <end position="703"/>
    </location>
</feature>
<dbReference type="Proteomes" id="UP000659388">
    <property type="component" value="Unassembled WGS sequence"/>
</dbReference>
<name>A0A937F7B0_9BACT</name>
<dbReference type="EMBL" id="JAESIY010000002">
    <property type="protein sequence ID" value="MBL3655650.1"/>
    <property type="molecule type" value="Genomic_DNA"/>
</dbReference>
<dbReference type="AlphaFoldDB" id="A0A937F7B0"/>
<gene>
    <name evidence="2" type="ORF">JL102_05895</name>
</gene>
<dbReference type="InterPro" id="IPR026444">
    <property type="entry name" value="Secre_tail"/>
</dbReference>
<evidence type="ECO:0000259" key="1">
    <source>
        <dbReference type="Pfam" id="PF18962"/>
    </source>
</evidence>
<accession>A0A937F7B0</accession>
<dbReference type="Pfam" id="PF18962">
    <property type="entry name" value="Por_Secre_tail"/>
    <property type="match status" value="1"/>
</dbReference>
<comment type="caution">
    <text evidence="2">The sequence shown here is derived from an EMBL/GenBank/DDBJ whole genome shotgun (WGS) entry which is preliminary data.</text>
</comment>